<name>A0ACB9G633_CICIN</name>
<protein>
    <submittedName>
        <fullName evidence="1">Uncharacterized protein</fullName>
    </submittedName>
</protein>
<evidence type="ECO:0000313" key="1">
    <source>
        <dbReference type="EMBL" id="KAI3778671.1"/>
    </source>
</evidence>
<keyword evidence="2" id="KW-1185">Reference proteome</keyword>
<reference evidence="1 2" key="2">
    <citation type="journal article" date="2022" name="Mol. Ecol. Resour.">
        <title>The genomes of chicory, endive, great burdock and yacon provide insights into Asteraceae paleo-polyploidization history and plant inulin production.</title>
        <authorList>
            <person name="Fan W."/>
            <person name="Wang S."/>
            <person name="Wang H."/>
            <person name="Wang A."/>
            <person name="Jiang F."/>
            <person name="Liu H."/>
            <person name="Zhao H."/>
            <person name="Xu D."/>
            <person name="Zhang Y."/>
        </authorList>
    </citation>
    <scope>NUCLEOTIDE SEQUENCE [LARGE SCALE GENOMIC DNA]</scope>
    <source>
        <strain evidence="2">cv. Punajuju</strain>
        <tissue evidence="1">Leaves</tissue>
    </source>
</reference>
<proteinExistence type="predicted"/>
<accession>A0ACB9G633</accession>
<organism evidence="1 2">
    <name type="scientific">Cichorium intybus</name>
    <name type="common">Chicory</name>
    <dbReference type="NCBI Taxonomy" id="13427"/>
    <lineage>
        <taxon>Eukaryota</taxon>
        <taxon>Viridiplantae</taxon>
        <taxon>Streptophyta</taxon>
        <taxon>Embryophyta</taxon>
        <taxon>Tracheophyta</taxon>
        <taxon>Spermatophyta</taxon>
        <taxon>Magnoliopsida</taxon>
        <taxon>eudicotyledons</taxon>
        <taxon>Gunneridae</taxon>
        <taxon>Pentapetalae</taxon>
        <taxon>asterids</taxon>
        <taxon>campanulids</taxon>
        <taxon>Asterales</taxon>
        <taxon>Asteraceae</taxon>
        <taxon>Cichorioideae</taxon>
        <taxon>Cichorieae</taxon>
        <taxon>Cichoriinae</taxon>
        <taxon>Cichorium</taxon>
    </lineage>
</organism>
<dbReference type="Proteomes" id="UP001055811">
    <property type="component" value="Linkage Group LG02"/>
</dbReference>
<gene>
    <name evidence="1" type="ORF">L2E82_08054</name>
</gene>
<sequence>MTATNHALKSLPSSSSQEQPLPPPPSPPSAATPGFGAASFRRKALLPHNSKPYYRLSDSLSTFLLSIRANLQQRNQ</sequence>
<comment type="caution">
    <text evidence="1">The sequence shown here is derived from an EMBL/GenBank/DDBJ whole genome shotgun (WGS) entry which is preliminary data.</text>
</comment>
<dbReference type="EMBL" id="CM042010">
    <property type="protein sequence ID" value="KAI3778671.1"/>
    <property type="molecule type" value="Genomic_DNA"/>
</dbReference>
<reference evidence="2" key="1">
    <citation type="journal article" date="2022" name="Mol. Ecol. Resour.">
        <title>The genomes of chicory, endive, great burdock and yacon provide insights into Asteraceae palaeo-polyploidization history and plant inulin production.</title>
        <authorList>
            <person name="Fan W."/>
            <person name="Wang S."/>
            <person name="Wang H."/>
            <person name="Wang A."/>
            <person name="Jiang F."/>
            <person name="Liu H."/>
            <person name="Zhao H."/>
            <person name="Xu D."/>
            <person name="Zhang Y."/>
        </authorList>
    </citation>
    <scope>NUCLEOTIDE SEQUENCE [LARGE SCALE GENOMIC DNA]</scope>
    <source>
        <strain evidence="2">cv. Punajuju</strain>
    </source>
</reference>
<evidence type="ECO:0000313" key="2">
    <source>
        <dbReference type="Proteomes" id="UP001055811"/>
    </source>
</evidence>